<organism evidence="1 2">
    <name type="scientific">Amaricoccus macauensis</name>
    <dbReference type="NCBI Taxonomy" id="57001"/>
    <lineage>
        <taxon>Bacteria</taxon>
        <taxon>Pseudomonadati</taxon>
        <taxon>Pseudomonadota</taxon>
        <taxon>Alphaproteobacteria</taxon>
        <taxon>Rhodobacterales</taxon>
        <taxon>Paracoccaceae</taxon>
        <taxon>Amaricoccus</taxon>
    </lineage>
</organism>
<dbReference type="EMBL" id="JACHFM010000005">
    <property type="protein sequence ID" value="MBB5224006.1"/>
    <property type="molecule type" value="Genomic_DNA"/>
</dbReference>
<dbReference type="Proteomes" id="UP000549457">
    <property type="component" value="Unassembled WGS sequence"/>
</dbReference>
<sequence length="145" mass="14774">MHQTGNARLGQRVIALGYPFYGTITTALNSTGGNISAMVGLGDDPRQVTVTAPVHPGNSGGPLLALDGTVIGVVIATLDKIAVAEATGSLPENTSYAVTATELLEFLEAEGTSLPRQDAGPADFDAGIPDDMQQAVVPVFCYGGS</sequence>
<evidence type="ECO:0000313" key="1">
    <source>
        <dbReference type="EMBL" id="MBB5224006.1"/>
    </source>
</evidence>
<dbReference type="GO" id="GO:0006508">
    <property type="term" value="P:proteolysis"/>
    <property type="evidence" value="ECO:0007669"/>
    <property type="project" value="InterPro"/>
</dbReference>
<name>A0A840SW20_9RHOB</name>
<dbReference type="RefSeq" id="WP_184154077.1">
    <property type="nucleotide sequence ID" value="NZ_JACHFM010000005.1"/>
</dbReference>
<proteinExistence type="predicted"/>
<dbReference type="PRINTS" id="PR00834">
    <property type="entry name" value="PROTEASES2C"/>
</dbReference>
<dbReference type="InterPro" id="IPR043504">
    <property type="entry name" value="Peptidase_S1_PA_chymotrypsin"/>
</dbReference>
<accession>A0A840SW20</accession>
<keyword evidence="2" id="KW-1185">Reference proteome</keyword>
<dbReference type="Pfam" id="PF13365">
    <property type="entry name" value="Trypsin_2"/>
    <property type="match status" value="1"/>
</dbReference>
<dbReference type="InterPro" id="IPR009003">
    <property type="entry name" value="Peptidase_S1_PA"/>
</dbReference>
<reference evidence="1 2" key="1">
    <citation type="submission" date="2020-08" db="EMBL/GenBank/DDBJ databases">
        <title>Genomic Encyclopedia of Type Strains, Phase IV (KMG-IV): sequencing the most valuable type-strain genomes for metagenomic binning, comparative biology and taxonomic classification.</title>
        <authorList>
            <person name="Goeker M."/>
        </authorList>
    </citation>
    <scope>NUCLEOTIDE SEQUENCE [LARGE SCALE GENOMIC DNA]</scope>
    <source>
        <strain evidence="1 2">DSM 101730</strain>
    </source>
</reference>
<dbReference type="SUPFAM" id="SSF50494">
    <property type="entry name" value="Trypsin-like serine proteases"/>
    <property type="match status" value="1"/>
</dbReference>
<evidence type="ECO:0000313" key="2">
    <source>
        <dbReference type="Proteomes" id="UP000549457"/>
    </source>
</evidence>
<dbReference type="InterPro" id="IPR001940">
    <property type="entry name" value="Peptidase_S1C"/>
</dbReference>
<dbReference type="GO" id="GO:0004252">
    <property type="term" value="F:serine-type endopeptidase activity"/>
    <property type="evidence" value="ECO:0007669"/>
    <property type="project" value="InterPro"/>
</dbReference>
<dbReference type="Gene3D" id="2.40.10.10">
    <property type="entry name" value="Trypsin-like serine proteases"/>
    <property type="match status" value="1"/>
</dbReference>
<protein>
    <submittedName>
        <fullName evidence="1">V8-like Glu-specific endopeptidase</fullName>
    </submittedName>
</protein>
<dbReference type="AlphaFoldDB" id="A0A840SW20"/>
<gene>
    <name evidence="1" type="ORF">HNP73_003967</name>
</gene>
<comment type="caution">
    <text evidence="1">The sequence shown here is derived from an EMBL/GenBank/DDBJ whole genome shotgun (WGS) entry which is preliminary data.</text>
</comment>